<dbReference type="SUPFAM" id="SSF55811">
    <property type="entry name" value="Nudix"/>
    <property type="match status" value="1"/>
</dbReference>
<dbReference type="InterPro" id="IPR020084">
    <property type="entry name" value="NUDIX_hydrolase_CS"/>
</dbReference>
<dbReference type="Gene3D" id="3.90.79.10">
    <property type="entry name" value="Nucleoside Triphosphate Pyrophosphohydrolase"/>
    <property type="match status" value="1"/>
</dbReference>
<evidence type="ECO:0000256" key="5">
    <source>
        <dbReference type="ARBA" id="ARBA00022842"/>
    </source>
</evidence>
<evidence type="ECO:0000313" key="8">
    <source>
        <dbReference type="EMBL" id="ADQ79609.1"/>
    </source>
</evidence>
<dbReference type="InterPro" id="IPR015797">
    <property type="entry name" value="NUDIX_hydrolase-like_dom_sf"/>
</dbReference>
<feature type="domain" description="Nudix hydrolase" evidence="7">
    <location>
        <begin position="150"/>
        <end position="274"/>
    </location>
</feature>
<dbReference type="Pfam" id="PF09297">
    <property type="entry name" value="Zn_ribbon_NUD"/>
    <property type="match status" value="1"/>
</dbReference>
<evidence type="ECO:0000256" key="1">
    <source>
        <dbReference type="ARBA" id="ARBA00001946"/>
    </source>
</evidence>
<keyword evidence="3" id="KW-0479">Metal-binding</keyword>
<reference evidence="8 9" key="2">
    <citation type="journal article" date="2011" name="Stand. Genomic Sci.">
        <title>Complete genome sequence of Paludibacter propionicigenes type strain (WB4).</title>
        <authorList>
            <person name="Gronow S."/>
            <person name="Munk C."/>
            <person name="Lapidus A."/>
            <person name="Nolan M."/>
            <person name="Lucas S."/>
            <person name="Hammon N."/>
            <person name="Deshpande S."/>
            <person name="Cheng J.F."/>
            <person name="Tapia R."/>
            <person name="Han C."/>
            <person name="Goodwin L."/>
            <person name="Pitluck S."/>
            <person name="Liolios K."/>
            <person name="Ivanova N."/>
            <person name="Mavromatis K."/>
            <person name="Mikhailova N."/>
            <person name="Pati A."/>
            <person name="Chen A."/>
            <person name="Palaniappan K."/>
            <person name="Land M."/>
            <person name="Hauser L."/>
            <person name="Chang Y.J."/>
            <person name="Jeffries C.D."/>
            <person name="Brambilla E."/>
            <person name="Rohde M."/>
            <person name="Goker M."/>
            <person name="Detter J.C."/>
            <person name="Woyke T."/>
            <person name="Bristow J."/>
            <person name="Eisen J.A."/>
            <person name="Markowitz V."/>
            <person name="Hugenholtz P."/>
            <person name="Kyrpides N.C."/>
            <person name="Klenk H.P."/>
        </authorList>
    </citation>
    <scope>NUCLEOTIDE SEQUENCE [LARGE SCALE GENOMIC DNA]</scope>
    <source>
        <strain evidence="9">DSM 17365 / JCM 13257 / WB4</strain>
    </source>
</reference>
<protein>
    <recommendedName>
        <fullName evidence="2">NAD(+) diphosphatase</fullName>
        <ecNumber evidence="2">3.6.1.22</ecNumber>
    </recommendedName>
</protein>
<dbReference type="PANTHER" id="PTHR11383">
    <property type="entry name" value="NUCLEOSIDE DIPHOSPHATE-LINKED MOIETY X MOTIF 13"/>
    <property type="match status" value="1"/>
</dbReference>
<dbReference type="eggNOG" id="COG2816">
    <property type="taxonomic scope" value="Bacteria"/>
</dbReference>
<dbReference type="EC" id="3.6.1.22" evidence="2"/>
<dbReference type="OrthoDB" id="9787476at2"/>
<name>E4T4G5_PALPW</name>
<dbReference type="HOGENOM" id="CLU_037162_0_1_10"/>
<dbReference type="Gene3D" id="3.90.79.20">
    <property type="match status" value="1"/>
</dbReference>
<sequence length="278" mass="31847">MIQDILPHSFDNHYLAGAKIKDNDFLLHFKENTLLIKTNNENVDLPRLSDFRNISDESNITFLFTLDDVSGFILWDEAETVEKEHFEYREIGFFRTIPQKEIGWISVVGLHLRNWYEEHRFCGKCGAETYHKSDERALVCPACNTHFFPKISPAIIVAIINKDKILLARNSNFKAGWHSLIAGYVDVGETLEETVVREVKEEVGLDVKNIRYYKSQPWPLSGSLMIGYIAEADENQPIVIDNKEIVEAAWFSRDNLPSHPTNASVGGELIEKFMNGEI</sequence>
<comment type="cofactor">
    <cofactor evidence="1">
        <name>Mg(2+)</name>
        <dbReference type="ChEBI" id="CHEBI:18420"/>
    </cofactor>
</comment>
<dbReference type="InterPro" id="IPR000086">
    <property type="entry name" value="NUDIX_hydrolase_dom"/>
</dbReference>
<dbReference type="PROSITE" id="PS51462">
    <property type="entry name" value="NUDIX"/>
    <property type="match status" value="1"/>
</dbReference>
<organism evidence="8 9">
    <name type="scientific">Paludibacter propionicigenes (strain DSM 17365 / JCM 13257 / WB4)</name>
    <dbReference type="NCBI Taxonomy" id="694427"/>
    <lineage>
        <taxon>Bacteria</taxon>
        <taxon>Pseudomonadati</taxon>
        <taxon>Bacteroidota</taxon>
        <taxon>Bacteroidia</taxon>
        <taxon>Bacteroidales</taxon>
        <taxon>Paludibacteraceae</taxon>
        <taxon>Paludibacter</taxon>
    </lineage>
</organism>
<keyword evidence="4 8" id="KW-0378">Hydrolase</keyword>
<evidence type="ECO:0000256" key="6">
    <source>
        <dbReference type="ARBA" id="ARBA00023027"/>
    </source>
</evidence>
<dbReference type="KEGG" id="ppn:Palpr_1463"/>
<evidence type="ECO:0000259" key="7">
    <source>
        <dbReference type="PROSITE" id="PS51462"/>
    </source>
</evidence>
<dbReference type="RefSeq" id="WP_013444978.1">
    <property type="nucleotide sequence ID" value="NC_014734.1"/>
</dbReference>
<dbReference type="EMBL" id="CP002345">
    <property type="protein sequence ID" value="ADQ79609.1"/>
    <property type="molecule type" value="Genomic_DNA"/>
</dbReference>
<proteinExistence type="predicted"/>
<keyword evidence="6" id="KW-0520">NAD</keyword>
<evidence type="ECO:0000256" key="2">
    <source>
        <dbReference type="ARBA" id="ARBA00012381"/>
    </source>
</evidence>
<dbReference type="Proteomes" id="UP000008718">
    <property type="component" value="Chromosome"/>
</dbReference>
<dbReference type="GO" id="GO:0016787">
    <property type="term" value="F:hydrolase activity"/>
    <property type="evidence" value="ECO:0007669"/>
    <property type="project" value="UniProtKB-KW"/>
</dbReference>
<dbReference type="PROSITE" id="PS00893">
    <property type="entry name" value="NUDIX_BOX"/>
    <property type="match status" value="1"/>
</dbReference>
<gene>
    <name evidence="8" type="ordered locus">Palpr_1463</name>
</gene>
<dbReference type="NCBIfam" id="NF001299">
    <property type="entry name" value="PRK00241.1"/>
    <property type="match status" value="1"/>
</dbReference>
<dbReference type="PANTHER" id="PTHR11383:SF3">
    <property type="entry name" value="NAD(P)H PYROPHOSPHATASE NUDT13, MITOCHONDRIAL"/>
    <property type="match status" value="1"/>
</dbReference>
<dbReference type="AlphaFoldDB" id="E4T4G5"/>
<evidence type="ECO:0000313" key="9">
    <source>
        <dbReference type="Proteomes" id="UP000008718"/>
    </source>
</evidence>
<dbReference type="InterPro" id="IPR049734">
    <property type="entry name" value="NudC-like_C"/>
</dbReference>
<keyword evidence="5" id="KW-0460">Magnesium</keyword>
<dbReference type="STRING" id="694427.Palpr_1463"/>
<accession>E4T4G5</accession>
<evidence type="ECO:0000256" key="3">
    <source>
        <dbReference type="ARBA" id="ARBA00022723"/>
    </source>
</evidence>
<dbReference type="GO" id="GO:0046872">
    <property type="term" value="F:metal ion binding"/>
    <property type="evidence" value="ECO:0007669"/>
    <property type="project" value="UniProtKB-KW"/>
</dbReference>
<keyword evidence="9" id="KW-1185">Reference proteome</keyword>
<dbReference type="Pfam" id="PF00293">
    <property type="entry name" value="NUDIX"/>
    <property type="match status" value="1"/>
</dbReference>
<dbReference type="InterPro" id="IPR015376">
    <property type="entry name" value="Znr_NADH_PPase"/>
</dbReference>
<dbReference type="CDD" id="cd03429">
    <property type="entry name" value="NUDIX_NADH_pyrophosphatase_Nudt13"/>
    <property type="match status" value="1"/>
</dbReference>
<reference key="1">
    <citation type="submission" date="2010-11" db="EMBL/GenBank/DDBJ databases">
        <title>The complete genome of Paludibacter propionicigenes DSM 17365.</title>
        <authorList>
            <consortium name="US DOE Joint Genome Institute (JGI-PGF)"/>
            <person name="Lucas S."/>
            <person name="Copeland A."/>
            <person name="Lapidus A."/>
            <person name="Bruce D."/>
            <person name="Goodwin L."/>
            <person name="Pitluck S."/>
            <person name="Kyrpides N."/>
            <person name="Mavromatis K."/>
            <person name="Ivanova N."/>
            <person name="Munk A.C."/>
            <person name="Brettin T."/>
            <person name="Detter J.C."/>
            <person name="Han C."/>
            <person name="Tapia R."/>
            <person name="Land M."/>
            <person name="Hauser L."/>
            <person name="Markowitz V."/>
            <person name="Cheng J.-F."/>
            <person name="Hugenholtz P."/>
            <person name="Woyke T."/>
            <person name="Wu D."/>
            <person name="Gronow S."/>
            <person name="Wellnitz S."/>
            <person name="Brambilla E."/>
            <person name="Klenk H.-P."/>
            <person name="Eisen J.A."/>
        </authorList>
    </citation>
    <scope>NUCLEOTIDE SEQUENCE</scope>
    <source>
        <strain>WB4</strain>
    </source>
</reference>
<evidence type="ECO:0000256" key="4">
    <source>
        <dbReference type="ARBA" id="ARBA00022801"/>
    </source>
</evidence>